<dbReference type="KEGG" id="prz:GZH47_12315"/>
<organism evidence="7 8">
    <name type="scientific">Paenibacillus rhizovicinus</name>
    <dbReference type="NCBI Taxonomy" id="2704463"/>
    <lineage>
        <taxon>Bacteria</taxon>
        <taxon>Bacillati</taxon>
        <taxon>Bacillota</taxon>
        <taxon>Bacilli</taxon>
        <taxon>Bacillales</taxon>
        <taxon>Paenibacillaceae</taxon>
        <taxon>Paenibacillus</taxon>
    </lineage>
</organism>
<dbReference type="RefSeq" id="WP_162640356.1">
    <property type="nucleotide sequence ID" value="NZ_CP048286.1"/>
</dbReference>
<dbReference type="InterPro" id="IPR029439">
    <property type="entry name" value="Wzt_C"/>
</dbReference>
<dbReference type="EMBL" id="CP048286">
    <property type="protein sequence ID" value="QHW31549.1"/>
    <property type="molecule type" value="Genomic_DNA"/>
</dbReference>
<evidence type="ECO:0000256" key="2">
    <source>
        <dbReference type="ARBA" id="ARBA00022448"/>
    </source>
</evidence>
<dbReference type="SMART" id="SM00382">
    <property type="entry name" value="AAA"/>
    <property type="match status" value="1"/>
</dbReference>
<dbReference type="PANTHER" id="PTHR46743">
    <property type="entry name" value="TEICHOIC ACIDS EXPORT ATP-BINDING PROTEIN TAGH"/>
    <property type="match status" value="1"/>
</dbReference>
<evidence type="ECO:0000313" key="8">
    <source>
        <dbReference type="Proteomes" id="UP000479114"/>
    </source>
</evidence>
<keyword evidence="3" id="KW-0547">Nucleotide-binding</keyword>
<dbReference type="CDD" id="cd03220">
    <property type="entry name" value="ABC_KpsT_Wzt"/>
    <property type="match status" value="1"/>
</dbReference>
<dbReference type="InterPro" id="IPR027417">
    <property type="entry name" value="P-loop_NTPase"/>
</dbReference>
<dbReference type="GO" id="GO:0016887">
    <property type="term" value="F:ATP hydrolysis activity"/>
    <property type="evidence" value="ECO:0007669"/>
    <property type="project" value="InterPro"/>
</dbReference>
<evidence type="ECO:0000256" key="4">
    <source>
        <dbReference type="ARBA" id="ARBA00022840"/>
    </source>
</evidence>
<dbReference type="Proteomes" id="UP000479114">
    <property type="component" value="Chromosome"/>
</dbReference>
<dbReference type="InterPro" id="IPR003593">
    <property type="entry name" value="AAA+_ATPase"/>
</dbReference>
<proteinExistence type="inferred from homology"/>
<dbReference type="AlphaFoldDB" id="A0A6C0NZB7"/>
<evidence type="ECO:0000256" key="1">
    <source>
        <dbReference type="ARBA" id="ARBA00005417"/>
    </source>
</evidence>
<protein>
    <submittedName>
        <fullName evidence="7">ABC transporter ATP-binding protein</fullName>
    </submittedName>
</protein>
<dbReference type="GO" id="GO:0016020">
    <property type="term" value="C:membrane"/>
    <property type="evidence" value="ECO:0007669"/>
    <property type="project" value="InterPro"/>
</dbReference>
<dbReference type="InterPro" id="IPR003439">
    <property type="entry name" value="ABC_transporter-like_ATP-bd"/>
</dbReference>
<reference evidence="7 8" key="1">
    <citation type="submission" date="2020-02" db="EMBL/GenBank/DDBJ databases">
        <title>Paenibacillus sp. nov., isolated from rhizosphere soil of tomato.</title>
        <authorList>
            <person name="Weon H.-Y."/>
            <person name="Lee S.A."/>
        </authorList>
    </citation>
    <scope>NUCLEOTIDE SEQUENCE [LARGE SCALE GENOMIC DNA]</scope>
    <source>
        <strain evidence="7 8">14171R-81</strain>
    </source>
</reference>
<accession>A0A6C0NZB7</accession>
<dbReference type="PROSITE" id="PS00211">
    <property type="entry name" value="ABC_TRANSPORTER_1"/>
    <property type="match status" value="1"/>
</dbReference>
<keyword evidence="4 7" id="KW-0067">ATP-binding</keyword>
<evidence type="ECO:0000256" key="3">
    <source>
        <dbReference type="ARBA" id="ARBA00022741"/>
    </source>
</evidence>
<sequence>MSTQPSISLDHISKIYKLYDKPTDRLKEAILPFGRKFHKDFHAIRDVSFSIAPNETVGIIGKNGSGKSTLLKMITGVLTPTSGNMKVNGSISALLELGAGFNAEYTGLENIYLNGTISGFSRAQMDEKLDNILSFADIGDFIHQPVKIYSSGMFVRLAFAVAINVEPDILIVDEALSVGDMRFQQKCFRKIEEMKQSKTVLFVSHDMATITNYCDRAIWINEGELLEDGLPSELAKRYQAFMMGSRITKSSIAATTNKEATPAIAQDDIDAIPANLDVLGDNKARITGITMLDAVTNEKTALFYPAQAVRVIIKVAANEQIENPIIGLSIKDRLGNIVAECNSETSYSEVAELDVEQTASYSFSFDLPHLNKGTYTISPAIASGTLEEHTQHSWVHDAFVFQVLSNRKNALQGLLVLDHVEFNQIQ</sequence>
<dbReference type="SUPFAM" id="SSF52540">
    <property type="entry name" value="P-loop containing nucleoside triphosphate hydrolases"/>
    <property type="match status" value="1"/>
</dbReference>
<dbReference type="InterPro" id="IPR017871">
    <property type="entry name" value="ABC_transporter-like_CS"/>
</dbReference>
<gene>
    <name evidence="7" type="ORF">GZH47_12315</name>
</gene>
<comment type="similarity">
    <text evidence="1">Belongs to the ABC transporter superfamily.</text>
</comment>
<dbReference type="CDD" id="cd10147">
    <property type="entry name" value="Wzt_C-like"/>
    <property type="match status" value="1"/>
</dbReference>
<dbReference type="PROSITE" id="PS50893">
    <property type="entry name" value="ABC_TRANSPORTER_2"/>
    <property type="match status" value="1"/>
</dbReference>
<dbReference type="Gene3D" id="3.40.50.300">
    <property type="entry name" value="P-loop containing nucleotide triphosphate hydrolases"/>
    <property type="match status" value="1"/>
</dbReference>
<evidence type="ECO:0000313" key="7">
    <source>
        <dbReference type="EMBL" id="QHW31549.1"/>
    </source>
</evidence>
<dbReference type="PANTHER" id="PTHR46743:SF2">
    <property type="entry name" value="TEICHOIC ACIDS EXPORT ATP-BINDING PROTEIN TAGH"/>
    <property type="match status" value="1"/>
</dbReference>
<dbReference type="InterPro" id="IPR015860">
    <property type="entry name" value="ABC_transpr_TagH-like"/>
</dbReference>
<name>A0A6C0NZB7_9BACL</name>
<dbReference type="GO" id="GO:0005524">
    <property type="term" value="F:ATP binding"/>
    <property type="evidence" value="ECO:0007669"/>
    <property type="project" value="UniProtKB-KW"/>
</dbReference>
<dbReference type="Gene3D" id="2.70.50.60">
    <property type="entry name" value="abc- transporter (atp binding component) like domain"/>
    <property type="match status" value="1"/>
</dbReference>
<evidence type="ECO:0000259" key="6">
    <source>
        <dbReference type="PROSITE" id="PS50893"/>
    </source>
</evidence>
<evidence type="ECO:0000256" key="5">
    <source>
        <dbReference type="ARBA" id="ARBA00022967"/>
    </source>
</evidence>
<keyword evidence="2" id="KW-0813">Transport</keyword>
<dbReference type="InterPro" id="IPR050683">
    <property type="entry name" value="Bact_Polysacc_Export_ATP-bd"/>
</dbReference>
<dbReference type="GO" id="GO:0140359">
    <property type="term" value="F:ABC-type transporter activity"/>
    <property type="evidence" value="ECO:0007669"/>
    <property type="project" value="InterPro"/>
</dbReference>
<dbReference type="Pfam" id="PF00005">
    <property type="entry name" value="ABC_tran"/>
    <property type="match status" value="1"/>
</dbReference>
<keyword evidence="8" id="KW-1185">Reference proteome</keyword>
<dbReference type="Pfam" id="PF14524">
    <property type="entry name" value="Wzt_C"/>
    <property type="match status" value="1"/>
</dbReference>
<feature type="domain" description="ABC transporter" evidence="6">
    <location>
        <begin position="26"/>
        <end position="247"/>
    </location>
</feature>
<keyword evidence="5" id="KW-1278">Translocase</keyword>